<evidence type="ECO:0000313" key="4">
    <source>
        <dbReference type="Proteomes" id="UP000244073"/>
    </source>
</evidence>
<evidence type="ECO:0000256" key="1">
    <source>
        <dbReference type="ARBA" id="ARBA00005298"/>
    </source>
</evidence>
<dbReference type="GeneID" id="63816037"/>
<sequence>MVKRTNAHCSLRLDQSCIFLPHPDENDSGCSISGTLFLSFPQDAAVKNISVQVRGIIKLRFNESGFFPSHHEWITLDERHSLASSKKMNFFMMPAGDYEFPFNIPLDEHTIETIRGPSQNQHTYQVHGIVERRLGKDIIVSEPIGIYKSPAVPLGFMMSSPAVSTWPRFPLVEGSLGDLVQYNVSIPDVNIPFGSTFPVKFSLVPLSKDISLGTITLEVVEEHKIKIDAPAAYSARYNIRHLASKAKHVILAEQHEPDDYVSERPEVFEIEWCTAKKVSLPRDFASCTQSVQTGVFKINHLLAVTITVKDARGGLSMIKETIPFKIAMSPYVIGQDGTIYSVDMEELEHDSSPSPPVYNDHKKDVLLAGYQQVTETSTEDLLYRLRHHAHTPDTFRFDSNEFGSPPDYELLVANNP</sequence>
<dbReference type="InterPro" id="IPR014752">
    <property type="entry name" value="Arrestin-like_C"/>
</dbReference>
<dbReference type="GO" id="GO:0005886">
    <property type="term" value="C:plasma membrane"/>
    <property type="evidence" value="ECO:0007669"/>
    <property type="project" value="TreeGrafter"/>
</dbReference>
<comment type="caution">
    <text evidence="3">The sequence shown here is derived from an EMBL/GenBank/DDBJ whole genome shotgun (WGS) entry which is preliminary data.</text>
</comment>
<evidence type="ECO:0000259" key="2">
    <source>
        <dbReference type="Pfam" id="PF02752"/>
    </source>
</evidence>
<dbReference type="GO" id="GO:0030674">
    <property type="term" value="F:protein-macromolecule adaptor activity"/>
    <property type="evidence" value="ECO:0007669"/>
    <property type="project" value="TreeGrafter"/>
</dbReference>
<dbReference type="VEuPathDB" id="FungiDB:P175DRAFT_0520527"/>
<name>A0A2T5M7W8_9EURO</name>
<comment type="similarity">
    <text evidence="1">Belongs to the arrestin family.</text>
</comment>
<gene>
    <name evidence="3" type="ORF">P175DRAFT_0520527</name>
</gene>
<dbReference type="InterPro" id="IPR050357">
    <property type="entry name" value="Arrestin_domain-protein"/>
</dbReference>
<dbReference type="GO" id="GO:0070086">
    <property type="term" value="P:ubiquitin-dependent endocytosis"/>
    <property type="evidence" value="ECO:0007669"/>
    <property type="project" value="TreeGrafter"/>
</dbReference>
<dbReference type="OrthoDB" id="2333384at2759"/>
<dbReference type="AlphaFoldDB" id="A0A2T5M7W8"/>
<evidence type="ECO:0000313" key="3">
    <source>
        <dbReference type="EMBL" id="PTU24631.1"/>
    </source>
</evidence>
<dbReference type="RefSeq" id="XP_040756023.1">
    <property type="nucleotide sequence ID" value="XM_040899155.1"/>
</dbReference>
<feature type="domain" description="Arrestin C-terminal-like" evidence="2">
    <location>
        <begin position="179"/>
        <end position="331"/>
    </location>
</feature>
<dbReference type="GO" id="GO:0005829">
    <property type="term" value="C:cytosol"/>
    <property type="evidence" value="ECO:0007669"/>
    <property type="project" value="TreeGrafter"/>
</dbReference>
<dbReference type="PANTHER" id="PTHR11188:SF17">
    <property type="entry name" value="FI21816P1"/>
    <property type="match status" value="1"/>
</dbReference>
<dbReference type="GO" id="GO:0031625">
    <property type="term" value="F:ubiquitin protein ligase binding"/>
    <property type="evidence" value="ECO:0007669"/>
    <property type="project" value="TreeGrafter"/>
</dbReference>
<dbReference type="Pfam" id="PF02752">
    <property type="entry name" value="Arrestin_C"/>
    <property type="match status" value="1"/>
</dbReference>
<dbReference type="PANTHER" id="PTHR11188">
    <property type="entry name" value="ARRESTIN DOMAIN CONTAINING PROTEIN"/>
    <property type="match status" value="1"/>
</dbReference>
<dbReference type="Gene3D" id="2.60.40.640">
    <property type="match status" value="1"/>
</dbReference>
<dbReference type="Proteomes" id="UP000244073">
    <property type="component" value="Unassembled WGS sequence"/>
</dbReference>
<proteinExistence type="inferred from homology"/>
<organism evidence="3 4">
    <name type="scientific">Aspergillus ochraceoroseus IBT 24754</name>
    <dbReference type="NCBI Taxonomy" id="1392256"/>
    <lineage>
        <taxon>Eukaryota</taxon>
        <taxon>Fungi</taxon>
        <taxon>Dikarya</taxon>
        <taxon>Ascomycota</taxon>
        <taxon>Pezizomycotina</taxon>
        <taxon>Eurotiomycetes</taxon>
        <taxon>Eurotiomycetidae</taxon>
        <taxon>Eurotiales</taxon>
        <taxon>Aspergillaceae</taxon>
        <taxon>Aspergillus</taxon>
        <taxon>Aspergillus subgen. Nidulantes</taxon>
    </lineage>
</organism>
<protein>
    <recommendedName>
        <fullName evidence="2">Arrestin C-terminal-like domain-containing protein</fullName>
    </recommendedName>
</protein>
<reference evidence="3 4" key="1">
    <citation type="journal article" date="2018" name="Proc. Natl. Acad. Sci. U.S.A.">
        <title>Linking secondary metabolites to gene clusters through genome sequencing of six diverse Aspergillus species.</title>
        <authorList>
            <person name="Kaerboelling I."/>
            <person name="Vesth T.C."/>
            <person name="Frisvad J.C."/>
            <person name="Nybo J.L."/>
            <person name="Theobald S."/>
            <person name="Kuo A."/>
            <person name="Bowyer P."/>
            <person name="Matsuda Y."/>
            <person name="Mondo S."/>
            <person name="Lyhne E.K."/>
            <person name="Kogle M.E."/>
            <person name="Clum A."/>
            <person name="Lipzen A."/>
            <person name="Salamov A."/>
            <person name="Ngan C.Y."/>
            <person name="Daum C."/>
            <person name="Chiniquy J."/>
            <person name="Barry K."/>
            <person name="LaButti K."/>
            <person name="Haridas S."/>
            <person name="Simmons B.A."/>
            <person name="Magnuson J.K."/>
            <person name="Mortensen U.H."/>
            <person name="Larsen T.O."/>
            <person name="Grigoriev I.V."/>
            <person name="Baker S.E."/>
            <person name="Andersen M.R."/>
        </authorList>
    </citation>
    <scope>NUCLEOTIDE SEQUENCE [LARGE SCALE GENOMIC DNA]</scope>
    <source>
        <strain evidence="3 4">IBT 24754</strain>
    </source>
</reference>
<accession>A0A2T5M7W8</accession>
<dbReference type="EMBL" id="MSFN02000001">
    <property type="protein sequence ID" value="PTU24631.1"/>
    <property type="molecule type" value="Genomic_DNA"/>
</dbReference>
<dbReference type="InterPro" id="IPR011022">
    <property type="entry name" value="Arrestin_C-like"/>
</dbReference>